<reference evidence="2 3" key="1">
    <citation type="journal article" date="2011" name="Genome Res.">
        <title>Phylogeny-wide analysis of social amoeba genomes highlights ancient origins for complex intercellular communication.</title>
        <authorList>
            <person name="Heidel A.J."/>
            <person name="Lawal H.M."/>
            <person name="Felder M."/>
            <person name="Schilde C."/>
            <person name="Helps N.R."/>
            <person name="Tunggal B."/>
            <person name="Rivero F."/>
            <person name="John U."/>
            <person name="Schleicher M."/>
            <person name="Eichinger L."/>
            <person name="Platzer M."/>
            <person name="Noegel A.A."/>
            <person name="Schaap P."/>
            <person name="Gloeckner G."/>
        </authorList>
    </citation>
    <scope>NUCLEOTIDE SEQUENCE [LARGE SCALE GENOMIC DNA]</scope>
    <source>
        <strain evidence="3">ATCC 26659 / Pp 5 / PN500</strain>
    </source>
</reference>
<organism evidence="2 3">
    <name type="scientific">Heterostelium pallidum (strain ATCC 26659 / Pp 5 / PN500)</name>
    <name type="common">Cellular slime mold</name>
    <name type="synonym">Polysphondylium pallidum</name>
    <dbReference type="NCBI Taxonomy" id="670386"/>
    <lineage>
        <taxon>Eukaryota</taxon>
        <taxon>Amoebozoa</taxon>
        <taxon>Evosea</taxon>
        <taxon>Eumycetozoa</taxon>
        <taxon>Dictyostelia</taxon>
        <taxon>Acytosteliales</taxon>
        <taxon>Acytosteliaceae</taxon>
        <taxon>Heterostelium</taxon>
    </lineage>
</organism>
<comment type="caution">
    <text evidence="2">The sequence shown here is derived from an EMBL/GenBank/DDBJ whole genome shotgun (WGS) entry which is preliminary data.</text>
</comment>
<dbReference type="SUPFAM" id="SSF48371">
    <property type="entry name" value="ARM repeat"/>
    <property type="match status" value="1"/>
</dbReference>
<sequence>MDSQLTNKLKNIQSRLEIENSSVQRESVLRISSLLCDPSSNHNTVRNDHLLQILLRLLSTNSIFILESVLNSLWNAVQYNRIQRTKLIETLVNSLPAVGCGHVGVDLIIGEVVRHMVQVDVLTTMKNQAILSVIKSANLESLVSFVKYIELSLTDEAVDLPVSLYEQRWKAFSPLLQSIIIRSSTLSSSSTSSSSSSSSTYQLIHQISRIAMNNNMFQLPILVLLSTIVFSINNNNNNNTMMIDIIRDLVELVRFTDDSLLDSFSSGEKQQWNASIHRVALLIVQNVYNNSNGNDIGCDVGVLLSLLFDLVDCDDSYSSLLWSTTVSNSQSTNIPNAPLIFTLALVVPKLQRQHQLRVLQLFTLVLDESVININILPILLYPLIRLQSSIPNDTLENQINVLNISLIRDIEIIINKQQQQQVKQSTNNNNNIQLDIVISESISLINISYQWFLSTFNNSNNNNNNRLITFFDGLESKLNSIKSQSDSSSKSLDCDLLLLILCSFLFYRNQEFEMQSTVRCRALVVLSLITSVDSLQAIPLLPLLIHRLRHEESGVVIKQLYHSLTDLAANRICYPVVVKMINDMASNKKSLMPIAIRLMTRIWMVNDKALTSLQTMLTAIRPDGNGCSTVEERIASAASIRQVCSVDSDAGQEMIAPLSALLCRDSHPTVLSLALDALSSLCKNEVLGFVSAWNVIKKNFTRDVKRQSIVSQHLVQFFGNGVVDLKATPIDIMDEKKADIIRDIVTRLWEFTQCSDVSVEREAYITLGAYAEVDPNLIQYDFNSLISTNTTTNMTLVEELLKRALVKELNEKRTLKSAHTNLRQTKSIRIGEAVDSVEPKLYQEYCTESRVGITHGVQAGLLWSFSNLSALGQEGNRESKKMIALRHKAFSKMLIDLTSLDLSSSRADDFTSRMLTIGGWNRFMSEMMEASLRNEQTRMSLAKDKQPLAPNLVRDKVFDDIFKLLLDHVEQISNNQITYSQSENIVLALAGLGRSLPLSSYNKFEQVVSKLLDWINQEKPVISKGACFIGISCLIASLNDESPLVVQSRQALLWGESTDHSQSKFSWYLAIAIAIMNLSNAKKPATLIEPLLNVYRSKLIHCLDIHNLSDTPENVGLVLSIGYVVSALKEINNQQSENLLIEISAILEAIYRQSQELSKSSPQLFGATLLVLPLVKTVLFKLSKLDYNQIKELISQLDNNRSIYPKHKLFTFASHALLIQLLASESFSLDIDYIESQFKQYINTLSQQNLSANDRIACIVAAAVFLGAPILSQDASHSFNGNLATGVIDFINSNPARRKECQSLINQLVESLIQIYDTSDDSKVVRFAAASLGALSIPTSSSSSNDTPDNLDHLPDELLVKKLFNLLNSKSSSNEQIASVFSIFSQVDGSKLPIVNWGSIIKRIFTSNQNQVVRSKCIEFCAKNILLSTCSNVYVEWISIIQSFNSSMVKETLLRSIPLAISHVAASRVDSLFALLENVTKVYDNVDDDNDNNNKSSKNLELTWSVIYDGLQAEHLPDDMRIRFKKLAIDYISKSIPSPFVKSNNNSNNTTMVVDRNVVAALDHCASGLSALPDKKFGFQLISGSLNNAETFQNSLKMNYVFARWAKLAKVPITLQSIATLKQWCFASNGSPYQQMLQAFLPSIVESIFIGGQPTDGSRPTLNELIIDFLDCLKLSPKHSIGIELLSTVITCSLSSININILFTQLELNNLDINLSNILAYSLPIFIRSFNLDTIVTDRLSSLIKDKFNSIEKSEKAILVRSLYSVLQSISAVPEPSQSWILNGLQ</sequence>
<dbReference type="InParanoid" id="D3BT54"/>
<evidence type="ECO:0000313" key="2">
    <source>
        <dbReference type="EMBL" id="EFA75271.1"/>
    </source>
</evidence>
<dbReference type="STRING" id="670386.D3BT54"/>
<dbReference type="Proteomes" id="UP000001396">
    <property type="component" value="Unassembled WGS sequence"/>
</dbReference>
<protein>
    <submittedName>
        <fullName evidence="2">Armadillo-like helical domain-containing protein</fullName>
    </submittedName>
</protein>
<dbReference type="OMA" id="IKSWCFS"/>
<dbReference type="PANTHER" id="PTHR16212:SF4">
    <property type="entry name" value="FOCADHESIN"/>
    <property type="match status" value="1"/>
</dbReference>
<evidence type="ECO:0000259" key="1">
    <source>
        <dbReference type="Pfam" id="PF12530"/>
    </source>
</evidence>
<name>D3BT54_HETP5</name>
<dbReference type="PANTHER" id="PTHR16212">
    <property type="entry name" value="FOCADHESIN FAMILY MEMBER"/>
    <property type="match status" value="1"/>
</dbReference>
<feature type="domain" description="DUF3730" evidence="1">
    <location>
        <begin position="541"/>
        <end position="764"/>
    </location>
</feature>
<dbReference type="InterPro" id="IPR011989">
    <property type="entry name" value="ARM-like"/>
</dbReference>
<dbReference type="RefSeq" id="XP_020427405.1">
    <property type="nucleotide sequence ID" value="XM_020582102.1"/>
</dbReference>
<dbReference type="GeneID" id="31366814"/>
<dbReference type="GO" id="GO:0060147">
    <property type="term" value="P:regulation of post-transcriptional gene silencing"/>
    <property type="evidence" value="ECO:0007669"/>
    <property type="project" value="InterPro"/>
</dbReference>
<gene>
    <name evidence="2" type="primary">DG1098</name>
    <name evidence="2" type="ORF">PPL_11346</name>
</gene>
<keyword evidence="3" id="KW-1185">Reference proteome</keyword>
<dbReference type="InterPro" id="IPR022542">
    <property type="entry name" value="FOCAD/RST1_DUF3730"/>
</dbReference>
<dbReference type="InterPro" id="IPR016024">
    <property type="entry name" value="ARM-type_fold"/>
</dbReference>
<dbReference type="Pfam" id="PF12530">
    <property type="entry name" value="DUF3730"/>
    <property type="match status" value="1"/>
</dbReference>
<dbReference type="InterPro" id="IPR045163">
    <property type="entry name" value="Focadhesin/RST1"/>
</dbReference>
<dbReference type="EMBL" id="ADBJ01000056">
    <property type="protein sequence ID" value="EFA75271.1"/>
    <property type="molecule type" value="Genomic_DNA"/>
</dbReference>
<dbReference type="Gene3D" id="1.25.10.10">
    <property type="entry name" value="Leucine-rich Repeat Variant"/>
    <property type="match status" value="2"/>
</dbReference>
<proteinExistence type="predicted"/>
<accession>D3BT54</accession>
<evidence type="ECO:0000313" key="3">
    <source>
        <dbReference type="Proteomes" id="UP000001396"/>
    </source>
</evidence>